<dbReference type="GO" id="GO:0003700">
    <property type="term" value="F:DNA-binding transcription factor activity"/>
    <property type="evidence" value="ECO:0007669"/>
    <property type="project" value="InterPro"/>
</dbReference>
<dbReference type="SUPFAM" id="SSF46785">
    <property type="entry name" value="Winged helix' DNA-binding domain"/>
    <property type="match status" value="1"/>
</dbReference>
<dbReference type="PROSITE" id="PS51000">
    <property type="entry name" value="HTH_DEOR_2"/>
    <property type="match status" value="1"/>
</dbReference>
<dbReference type="SUPFAM" id="SSF100950">
    <property type="entry name" value="NagB/RpiA/CoA transferase-like"/>
    <property type="match status" value="1"/>
</dbReference>
<dbReference type="InterPro" id="IPR036388">
    <property type="entry name" value="WH-like_DNA-bd_sf"/>
</dbReference>
<dbReference type="InterPro" id="IPR018356">
    <property type="entry name" value="Tscrpt_reg_HTH_DeoR_CS"/>
</dbReference>
<accession>A0A1H0B1A3</accession>
<reference evidence="5 6" key="1">
    <citation type="submission" date="2016-10" db="EMBL/GenBank/DDBJ databases">
        <authorList>
            <person name="de Groot N.N."/>
        </authorList>
    </citation>
    <scope>NUCLEOTIDE SEQUENCE [LARGE SCALE GENOMIC DNA]</scope>
    <source>
        <strain evidence="5 6">CGMCC 1.5012</strain>
    </source>
</reference>
<evidence type="ECO:0000256" key="1">
    <source>
        <dbReference type="ARBA" id="ARBA00023015"/>
    </source>
</evidence>
<dbReference type="EMBL" id="FNID01000018">
    <property type="protein sequence ID" value="SDN39408.1"/>
    <property type="molecule type" value="Genomic_DNA"/>
</dbReference>
<dbReference type="Proteomes" id="UP000199182">
    <property type="component" value="Unassembled WGS sequence"/>
</dbReference>
<dbReference type="Pfam" id="PF08220">
    <property type="entry name" value="HTH_DeoR"/>
    <property type="match status" value="1"/>
</dbReference>
<evidence type="ECO:0000313" key="6">
    <source>
        <dbReference type="Proteomes" id="UP000199182"/>
    </source>
</evidence>
<keyword evidence="2" id="KW-0238">DNA-binding</keyword>
<dbReference type="Gene3D" id="3.40.50.1360">
    <property type="match status" value="1"/>
</dbReference>
<dbReference type="InterPro" id="IPR050313">
    <property type="entry name" value="Carb_Metab_HTH_regulators"/>
</dbReference>
<organism evidence="5 6">
    <name type="scientific">Acetanaerobacterium elongatum</name>
    <dbReference type="NCBI Taxonomy" id="258515"/>
    <lineage>
        <taxon>Bacteria</taxon>
        <taxon>Bacillati</taxon>
        <taxon>Bacillota</taxon>
        <taxon>Clostridia</taxon>
        <taxon>Eubacteriales</taxon>
        <taxon>Oscillospiraceae</taxon>
        <taxon>Acetanaerobacterium</taxon>
    </lineage>
</organism>
<evidence type="ECO:0000313" key="5">
    <source>
        <dbReference type="EMBL" id="SDN39408.1"/>
    </source>
</evidence>
<dbReference type="STRING" id="258515.SAMN05192585_11822"/>
<dbReference type="OrthoDB" id="9797223at2"/>
<dbReference type="SMART" id="SM00420">
    <property type="entry name" value="HTH_DEOR"/>
    <property type="match status" value="1"/>
</dbReference>
<dbReference type="GO" id="GO:0003677">
    <property type="term" value="F:DNA binding"/>
    <property type="evidence" value="ECO:0007669"/>
    <property type="project" value="UniProtKB-KW"/>
</dbReference>
<keyword evidence="1" id="KW-0805">Transcription regulation</keyword>
<dbReference type="PRINTS" id="PR00037">
    <property type="entry name" value="HTHLACR"/>
</dbReference>
<evidence type="ECO:0000256" key="3">
    <source>
        <dbReference type="ARBA" id="ARBA00023163"/>
    </source>
</evidence>
<dbReference type="PANTHER" id="PTHR30363">
    <property type="entry name" value="HTH-TYPE TRANSCRIPTIONAL REGULATOR SRLR-RELATED"/>
    <property type="match status" value="1"/>
</dbReference>
<protein>
    <submittedName>
        <fullName evidence="5">Transcriptional regulator, DeoR family</fullName>
    </submittedName>
</protein>
<keyword evidence="6" id="KW-1185">Reference proteome</keyword>
<dbReference type="InterPro" id="IPR014036">
    <property type="entry name" value="DeoR-like_C"/>
</dbReference>
<dbReference type="InterPro" id="IPR037171">
    <property type="entry name" value="NagB/RpiA_transferase-like"/>
</dbReference>
<dbReference type="Pfam" id="PF00455">
    <property type="entry name" value="DeoRC"/>
    <property type="match status" value="1"/>
</dbReference>
<proteinExistence type="predicted"/>
<dbReference type="PANTHER" id="PTHR30363:SF44">
    <property type="entry name" value="AGA OPERON TRANSCRIPTIONAL REPRESSOR-RELATED"/>
    <property type="match status" value="1"/>
</dbReference>
<evidence type="ECO:0000256" key="2">
    <source>
        <dbReference type="ARBA" id="ARBA00023125"/>
    </source>
</evidence>
<evidence type="ECO:0000259" key="4">
    <source>
        <dbReference type="PROSITE" id="PS51000"/>
    </source>
</evidence>
<dbReference type="InterPro" id="IPR036390">
    <property type="entry name" value="WH_DNA-bd_sf"/>
</dbReference>
<dbReference type="InterPro" id="IPR001034">
    <property type="entry name" value="DeoR_HTH"/>
</dbReference>
<dbReference type="Gene3D" id="1.10.10.10">
    <property type="entry name" value="Winged helix-like DNA-binding domain superfamily/Winged helix DNA-binding domain"/>
    <property type="match status" value="1"/>
</dbReference>
<name>A0A1H0B1A3_9FIRM</name>
<dbReference type="RefSeq" id="WP_092640327.1">
    <property type="nucleotide sequence ID" value="NZ_FNID01000018.1"/>
</dbReference>
<gene>
    <name evidence="5" type="ORF">SAMN05192585_11822</name>
</gene>
<dbReference type="PROSITE" id="PS00894">
    <property type="entry name" value="HTH_DEOR_1"/>
    <property type="match status" value="1"/>
</dbReference>
<feature type="domain" description="HTH deoR-type" evidence="4">
    <location>
        <begin position="3"/>
        <end position="58"/>
    </location>
</feature>
<dbReference type="AlphaFoldDB" id="A0A1H0B1A3"/>
<keyword evidence="3" id="KW-0804">Transcription</keyword>
<sequence>MLAITRKAKIKEIILEKKSVIVSELAEMFSVTEETIRRDLKAFEDEGFLTRTYGGAFIQDGVQNEVDLSVREAAYTESKQLIGRKCAEIVHNGDSIFLDASTTAMFIAKAVCEMRITVLTNSLKVVNFLADFQNIHLITIGGLFAPNNMSFIGRGALQSLDNYFVDKTFMSCRSLSKEYGITDSNESMSEIRRKLLVRSNKVYVVADYSKFDKTSFLNICNFSDIDGLITDKHLEQSWIDFLNENNVAYYECINKAQL</sequence>
<dbReference type="SMART" id="SM01134">
    <property type="entry name" value="DeoRC"/>
    <property type="match status" value="1"/>
</dbReference>